<dbReference type="EMBL" id="LNQR01000054">
    <property type="protein sequence ID" value="KWT86962.1"/>
    <property type="molecule type" value="Genomic_DNA"/>
</dbReference>
<evidence type="ECO:0000256" key="6">
    <source>
        <dbReference type="HAMAP-Rule" id="MF_00362"/>
    </source>
</evidence>
<dbReference type="InterPro" id="IPR022973">
    <property type="entry name" value="Ribosomal_uL10_bac"/>
</dbReference>
<dbReference type="Pfam" id="PF00466">
    <property type="entry name" value="Ribosomal_L10"/>
    <property type="match status" value="1"/>
</dbReference>
<dbReference type="PROSITE" id="PS01109">
    <property type="entry name" value="RIBOSOMAL_L10"/>
    <property type="match status" value="1"/>
</dbReference>
<dbReference type="PANTHER" id="PTHR11560">
    <property type="entry name" value="39S RIBOSOMAL PROTEIN L10, MITOCHONDRIAL"/>
    <property type="match status" value="1"/>
</dbReference>
<evidence type="ECO:0000313" key="7">
    <source>
        <dbReference type="EMBL" id="KWT86962.1"/>
    </source>
</evidence>
<dbReference type="CDD" id="cd05797">
    <property type="entry name" value="Ribosomal_L10"/>
    <property type="match status" value="1"/>
</dbReference>
<proteinExistence type="inferred from homology"/>
<dbReference type="Proteomes" id="UP000060487">
    <property type="component" value="Unassembled WGS sequence"/>
</dbReference>
<evidence type="ECO:0000313" key="8">
    <source>
        <dbReference type="Proteomes" id="UP000060487"/>
    </source>
</evidence>
<evidence type="ECO:0000256" key="2">
    <source>
        <dbReference type="ARBA" id="ARBA00008889"/>
    </source>
</evidence>
<evidence type="ECO:0000256" key="3">
    <source>
        <dbReference type="ARBA" id="ARBA00022980"/>
    </source>
</evidence>
<keyword evidence="6" id="KW-0694">RNA-binding</keyword>
<dbReference type="InterPro" id="IPR047865">
    <property type="entry name" value="Ribosomal_uL10_bac_type"/>
</dbReference>
<dbReference type="GO" id="GO:0005840">
    <property type="term" value="C:ribosome"/>
    <property type="evidence" value="ECO:0007669"/>
    <property type="project" value="UniProtKB-KW"/>
</dbReference>
<name>A0ABR5SFZ0_9BACT</name>
<sequence length="173" mass="18443">MNKKEKEAVVANLNEKFARAKAVVLTDYKGMTVAELSALRVSLRSSAVEFKVVKNTLAQIAAKGTPVETEKDVFTGPVGVAIGYDDPTIVPKRVFESAKGKDAKLKVLGGFVEGRLYDAADLKKIADLPSKEVLLSQIAGCFSAPMGKMAGLLDATISKMVNALNALKEKRSA</sequence>
<organism evidence="7 8">
    <name type="scientific">Candidatus Magnetominusculus xianensis</name>
    <dbReference type="NCBI Taxonomy" id="1748249"/>
    <lineage>
        <taxon>Bacteria</taxon>
        <taxon>Pseudomonadati</taxon>
        <taxon>Nitrospirota</taxon>
        <taxon>Nitrospiria</taxon>
        <taxon>Nitrospirales</taxon>
        <taxon>Nitrospiraceae</taxon>
        <taxon>Candidatus Magnetominusculus</taxon>
    </lineage>
</organism>
<keyword evidence="6" id="KW-0699">rRNA-binding</keyword>
<comment type="function">
    <text evidence="1 6">Forms part of the ribosomal stalk, playing a central role in the interaction of the ribosome with GTP-bound translation factors.</text>
</comment>
<evidence type="ECO:0000256" key="5">
    <source>
        <dbReference type="ARBA" id="ARBA00035202"/>
    </source>
</evidence>
<dbReference type="SUPFAM" id="SSF160369">
    <property type="entry name" value="Ribosomal protein L10-like"/>
    <property type="match status" value="1"/>
</dbReference>
<protein>
    <recommendedName>
        <fullName evidence="5 6">Large ribosomal subunit protein uL10</fullName>
    </recommendedName>
</protein>
<dbReference type="NCBIfam" id="NF000955">
    <property type="entry name" value="PRK00099.1-1"/>
    <property type="match status" value="1"/>
</dbReference>
<dbReference type="Gene3D" id="3.30.70.1730">
    <property type="match status" value="1"/>
</dbReference>
<dbReference type="HAMAP" id="MF_00362">
    <property type="entry name" value="Ribosomal_uL10"/>
    <property type="match status" value="1"/>
</dbReference>
<evidence type="ECO:0000256" key="4">
    <source>
        <dbReference type="ARBA" id="ARBA00023274"/>
    </source>
</evidence>
<dbReference type="RefSeq" id="WP_085052059.1">
    <property type="nucleotide sequence ID" value="NZ_LNQR01000054.1"/>
</dbReference>
<comment type="similarity">
    <text evidence="2 6">Belongs to the universal ribosomal protein uL10 family.</text>
</comment>
<gene>
    <name evidence="6 7" type="primary">rplJ</name>
    <name evidence="7" type="ORF">ASN18_1434</name>
</gene>
<dbReference type="InterPro" id="IPR002363">
    <property type="entry name" value="Ribosomal_uL10_CS_bac"/>
</dbReference>
<evidence type="ECO:0000256" key="1">
    <source>
        <dbReference type="ARBA" id="ARBA00002633"/>
    </source>
</evidence>
<dbReference type="InterPro" id="IPR043141">
    <property type="entry name" value="Ribosomal_uL10-like_sf"/>
</dbReference>
<reference evidence="7 8" key="1">
    <citation type="submission" date="2015-11" db="EMBL/GenBank/DDBJ databases">
        <authorList>
            <person name="Lin W."/>
        </authorList>
    </citation>
    <scope>NUCLEOTIDE SEQUENCE [LARGE SCALE GENOMIC DNA]</scope>
    <source>
        <strain evidence="7 8">HCH-1</strain>
    </source>
</reference>
<dbReference type="InterPro" id="IPR001790">
    <property type="entry name" value="Ribosomal_uL10"/>
</dbReference>
<comment type="caution">
    <text evidence="7">The sequence shown here is derived from an EMBL/GenBank/DDBJ whole genome shotgun (WGS) entry which is preliminary data.</text>
</comment>
<keyword evidence="3 6" id="KW-0689">Ribosomal protein</keyword>
<dbReference type="Gene3D" id="6.10.250.290">
    <property type="match status" value="1"/>
</dbReference>
<comment type="subunit">
    <text evidence="6">Part of the ribosomal stalk of the 50S ribosomal subunit. The N-terminus interacts with L11 and the large rRNA to form the base of the stalk. The C-terminus forms an elongated spine to which L12 dimers bind in a sequential fashion forming a multimeric L10(L12)X complex.</text>
</comment>
<accession>A0ABR5SFZ0</accession>
<keyword evidence="4 6" id="KW-0687">Ribonucleoprotein</keyword>
<keyword evidence="8" id="KW-1185">Reference proteome</keyword>